<proteinExistence type="predicted"/>
<feature type="transmembrane region" description="Helical" evidence="5">
    <location>
        <begin position="79"/>
        <end position="101"/>
    </location>
</feature>
<feature type="transmembrane region" description="Helical" evidence="5">
    <location>
        <begin position="290"/>
        <end position="311"/>
    </location>
</feature>
<evidence type="ECO:0000256" key="1">
    <source>
        <dbReference type="ARBA" id="ARBA00004141"/>
    </source>
</evidence>
<evidence type="ECO:0000259" key="6">
    <source>
        <dbReference type="Pfam" id="PF00999"/>
    </source>
</evidence>
<feature type="domain" description="Cation/H+ exchanger transmembrane" evidence="6">
    <location>
        <begin position="33"/>
        <end position="411"/>
    </location>
</feature>
<dbReference type="InterPro" id="IPR038770">
    <property type="entry name" value="Na+/solute_symporter_sf"/>
</dbReference>
<dbReference type="Gene3D" id="1.20.1530.20">
    <property type="match status" value="1"/>
</dbReference>
<feature type="transmembrane region" description="Helical" evidence="5">
    <location>
        <begin position="168"/>
        <end position="190"/>
    </location>
</feature>
<keyword evidence="4 5" id="KW-0472">Membrane</keyword>
<dbReference type="EMBL" id="JACHKZ010000019">
    <property type="protein sequence ID" value="MBB6578818.1"/>
    <property type="molecule type" value="Genomic_DNA"/>
</dbReference>
<gene>
    <name evidence="7" type="ORF">HNP33_002920</name>
</gene>
<feature type="transmembrane region" description="Helical" evidence="5">
    <location>
        <begin position="392"/>
        <end position="417"/>
    </location>
</feature>
<organism evidence="7 8">
    <name type="scientific">Comamonas odontotermitis</name>
    <dbReference type="NCBI Taxonomy" id="379895"/>
    <lineage>
        <taxon>Bacteria</taxon>
        <taxon>Pseudomonadati</taxon>
        <taxon>Pseudomonadota</taxon>
        <taxon>Betaproteobacteria</taxon>
        <taxon>Burkholderiales</taxon>
        <taxon>Comamonadaceae</taxon>
        <taxon>Comamonas</taxon>
    </lineage>
</organism>
<keyword evidence="3 5" id="KW-1133">Transmembrane helix</keyword>
<evidence type="ECO:0000256" key="5">
    <source>
        <dbReference type="SAM" id="Phobius"/>
    </source>
</evidence>
<evidence type="ECO:0000313" key="7">
    <source>
        <dbReference type="EMBL" id="MBB6578818.1"/>
    </source>
</evidence>
<sequence length="440" mass="45055">MAPNSLPILPSPHIGSWLDAHAGPLMSWCVLVAAAAIAGHLVFRLSGFPRLLGYTVVGLLAGWLGFGDLPWPLQGNTQVLLQTAVGTSLLMAASQISLPWLLRQPWLLLQSFAESVAALVLVTGVLQLLGMGWAVSLGVGVVAMAASPAVLLRVVSDLRASGAVTDRSLLLATLSGVYALVLGLVITVAWSPAAAAGAGVEDAQASLVLTAMGLGQLLLSLGLTVLWAVLTTVALWPVLRWQSSRSDSTALYMLAALVAVSLLATRWGGSAALGFLVAGLLLRNMSPKPLVWPSAFTAANTMLSLLMFVLVASMAGQVVPTVGLVSVIAAAALARLVGKMGGVLLLGLGTGLGWQRQWPVACAQSASSGLALVLASALAMQWAAVNAGVAGALTAIALPMVVLCEVLGVLVASLALWRSGEAHRGIGLSALNAKEKRHDA</sequence>
<evidence type="ECO:0000256" key="4">
    <source>
        <dbReference type="ARBA" id="ARBA00023136"/>
    </source>
</evidence>
<feature type="transmembrane region" description="Helical" evidence="5">
    <location>
        <begin position="318"/>
        <end position="338"/>
    </location>
</feature>
<comment type="subcellular location">
    <subcellularLocation>
        <location evidence="1">Membrane</location>
        <topology evidence="1">Multi-pass membrane protein</topology>
    </subcellularLocation>
</comment>
<keyword evidence="8" id="KW-1185">Reference proteome</keyword>
<reference evidence="7 8" key="1">
    <citation type="submission" date="2020-08" db="EMBL/GenBank/DDBJ databases">
        <title>Functional genomics of gut bacteria from endangered species of beetles.</title>
        <authorList>
            <person name="Carlos-Shanley C."/>
        </authorList>
    </citation>
    <scope>NUCLEOTIDE SEQUENCE [LARGE SCALE GENOMIC DNA]</scope>
    <source>
        <strain evidence="7 8">S00124</strain>
    </source>
</reference>
<dbReference type="InterPro" id="IPR006153">
    <property type="entry name" value="Cation/H_exchanger_TM"/>
</dbReference>
<evidence type="ECO:0000313" key="8">
    <source>
        <dbReference type="Proteomes" id="UP000562492"/>
    </source>
</evidence>
<name>A0ABR6RID1_9BURK</name>
<evidence type="ECO:0000256" key="2">
    <source>
        <dbReference type="ARBA" id="ARBA00022692"/>
    </source>
</evidence>
<keyword evidence="2 5" id="KW-0812">Transmembrane</keyword>
<feature type="transmembrane region" description="Helical" evidence="5">
    <location>
        <begin position="25"/>
        <end position="44"/>
    </location>
</feature>
<accession>A0ABR6RID1</accession>
<comment type="caution">
    <text evidence="7">The sequence shown here is derived from an EMBL/GenBank/DDBJ whole genome shotgun (WGS) entry which is preliminary data.</text>
</comment>
<evidence type="ECO:0000256" key="3">
    <source>
        <dbReference type="ARBA" id="ARBA00022989"/>
    </source>
</evidence>
<feature type="transmembrane region" description="Helical" evidence="5">
    <location>
        <begin position="217"/>
        <end position="239"/>
    </location>
</feature>
<dbReference type="Proteomes" id="UP000562492">
    <property type="component" value="Unassembled WGS sequence"/>
</dbReference>
<feature type="transmembrane region" description="Helical" evidence="5">
    <location>
        <begin position="108"/>
        <end position="129"/>
    </location>
</feature>
<feature type="transmembrane region" description="Helical" evidence="5">
    <location>
        <begin position="251"/>
        <end position="278"/>
    </location>
</feature>
<feature type="transmembrane region" description="Helical" evidence="5">
    <location>
        <begin position="135"/>
        <end position="156"/>
    </location>
</feature>
<feature type="transmembrane region" description="Helical" evidence="5">
    <location>
        <begin position="51"/>
        <end position="73"/>
    </location>
</feature>
<dbReference type="RefSeq" id="WP_184709651.1">
    <property type="nucleotide sequence ID" value="NZ_JACHKZ010000019.1"/>
</dbReference>
<protein>
    <submittedName>
        <fullName evidence="7">Kef-type K+ transport system membrane component KefB</fullName>
    </submittedName>
</protein>
<dbReference type="Pfam" id="PF00999">
    <property type="entry name" value="Na_H_Exchanger"/>
    <property type="match status" value="1"/>
</dbReference>